<organism evidence="1 2">
    <name type="scientific">Muraenolepis orangiensis</name>
    <name type="common">Patagonian moray cod</name>
    <dbReference type="NCBI Taxonomy" id="630683"/>
    <lineage>
        <taxon>Eukaryota</taxon>
        <taxon>Metazoa</taxon>
        <taxon>Chordata</taxon>
        <taxon>Craniata</taxon>
        <taxon>Vertebrata</taxon>
        <taxon>Euteleostomi</taxon>
        <taxon>Actinopterygii</taxon>
        <taxon>Neopterygii</taxon>
        <taxon>Teleostei</taxon>
        <taxon>Neoteleostei</taxon>
        <taxon>Acanthomorphata</taxon>
        <taxon>Zeiogadaria</taxon>
        <taxon>Gadariae</taxon>
        <taxon>Gadiformes</taxon>
        <taxon>Muraenolepidoidei</taxon>
        <taxon>Muraenolepididae</taxon>
        <taxon>Muraenolepis</taxon>
    </lineage>
</organism>
<dbReference type="EMBL" id="JANIIK010000110">
    <property type="protein sequence ID" value="KAJ3595974.1"/>
    <property type="molecule type" value="Genomic_DNA"/>
</dbReference>
<dbReference type="OrthoDB" id="6156608at2759"/>
<sequence length="148" mass="16069">MVLFGEEVPSFQPHSKPPLCAVRVSRTVVVEPGREYLVPGCTRFKRQFKGEVMLSPTKGFVEKHRLLVARALVEAQCSKTVPLRIFNPGNTSITIKEGAIAGVLQHVRAVQTAPTTDQPGQTIIGIIGYCLPQCPSTCKSSTPRALLS</sequence>
<name>A0A9Q0IEP7_9TELE</name>
<proteinExistence type="predicted"/>
<gene>
    <name evidence="1" type="ORF">NHX12_002383</name>
</gene>
<accession>A0A9Q0IEP7</accession>
<dbReference type="SUPFAM" id="SSF51283">
    <property type="entry name" value="dUTPase-like"/>
    <property type="match status" value="1"/>
</dbReference>
<protein>
    <submittedName>
        <fullName evidence="1">Uncharacterized protein</fullName>
    </submittedName>
</protein>
<dbReference type="Proteomes" id="UP001148018">
    <property type="component" value="Unassembled WGS sequence"/>
</dbReference>
<evidence type="ECO:0000313" key="2">
    <source>
        <dbReference type="Proteomes" id="UP001148018"/>
    </source>
</evidence>
<comment type="caution">
    <text evidence="1">The sequence shown here is derived from an EMBL/GenBank/DDBJ whole genome shotgun (WGS) entry which is preliminary data.</text>
</comment>
<dbReference type="InterPro" id="IPR036157">
    <property type="entry name" value="dUTPase-like_sf"/>
</dbReference>
<dbReference type="AlphaFoldDB" id="A0A9Q0IEP7"/>
<reference evidence="1" key="1">
    <citation type="submission" date="2022-07" db="EMBL/GenBank/DDBJ databases">
        <title>Chromosome-level genome of Muraenolepis orangiensis.</title>
        <authorList>
            <person name="Kim J."/>
        </authorList>
    </citation>
    <scope>NUCLEOTIDE SEQUENCE</scope>
    <source>
        <strain evidence="1">KU_S4_2022</strain>
        <tissue evidence="1">Muscle</tissue>
    </source>
</reference>
<keyword evidence="2" id="KW-1185">Reference proteome</keyword>
<evidence type="ECO:0000313" key="1">
    <source>
        <dbReference type="EMBL" id="KAJ3595974.1"/>
    </source>
</evidence>